<gene>
    <name evidence="1" type="ORF">OXX778_LOCUS10265</name>
</gene>
<evidence type="ECO:0000313" key="2">
    <source>
        <dbReference type="Proteomes" id="UP000663879"/>
    </source>
</evidence>
<accession>A0A813Y579</accession>
<dbReference type="Proteomes" id="UP000663879">
    <property type="component" value="Unassembled WGS sequence"/>
</dbReference>
<name>A0A813Y579_9BILA</name>
<sequence>MHDFFQKWPRNGCDVLNELYFKTSFNSSLIYSKIAVISPQMSKGFLVTKLKSDFYQKLNGLNIYRADRIDKLGGKATLTLKENKISKKINTPPNNELLDVEITTENYSTLSLLSLYSSPKSQLDFNLPSKFDFN</sequence>
<proteinExistence type="predicted"/>
<evidence type="ECO:0000313" key="1">
    <source>
        <dbReference type="EMBL" id="CAF0877921.1"/>
    </source>
</evidence>
<comment type="caution">
    <text evidence="1">The sequence shown here is derived from an EMBL/GenBank/DDBJ whole genome shotgun (WGS) entry which is preliminary data.</text>
</comment>
<reference evidence="1" key="1">
    <citation type="submission" date="2021-02" db="EMBL/GenBank/DDBJ databases">
        <authorList>
            <person name="Nowell W R."/>
        </authorList>
    </citation>
    <scope>NUCLEOTIDE SEQUENCE</scope>
    <source>
        <strain evidence="1">Ploen Becks lab</strain>
    </source>
</reference>
<dbReference type="AlphaFoldDB" id="A0A813Y579"/>
<dbReference type="EMBL" id="CAJNOC010001605">
    <property type="protein sequence ID" value="CAF0877921.1"/>
    <property type="molecule type" value="Genomic_DNA"/>
</dbReference>
<protein>
    <submittedName>
        <fullName evidence="1">Uncharacterized protein</fullName>
    </submittedName>
</protein>
<organism evidence="1 2">
    <name type="scientific">Brachionus calyciflorus</name>
    <dbReference type="NCBI Taxonomy" id="104777"/>
    <lineage>
        <taxon>Eukaryota</taxon>
        <taxon>Metazoa</taxon>
        <taxon>Spiralia</taxon>
        <taxon>Gnathifera</taxon>
        <taxon>Rotifera</taxon>
        <taxon>Eurotatoria</taxon>
        <taxon>Monogononta</taxon>
        <taxon>Pseudotrocha</taxon>
        <taxon>Ploima</taxon>
        <taxon>Brachionidae</taxon>
        <taxon>Brachionus</taxon>
    </lineage>
</organism>
<keyword evidence="2" id="KW-1185">Reference proteome</keyword>